<accession>A0A8J6J7E0</accession>
<feature type="transmembrane region" description="Helical" evidence="1">
    <location>
        <begin position="115"/>
        <end position="137"/>
    </location>
</feature>
<reference evidence="2" key="1">
    <citation type="submission" date="2020-08" db="EMBL/GenBank/DDBJ databases">
        <title>Genome public.</title>
        <authorList>
            <person name="Liu C."/>
            <person name="Sun Q."/>
        </authorList>
    </citation>
    <scope>NUCLEOTIDE SEQUENCE</scope>
    <source>
        <strain evidence="2">NSJ-23</strain>
    </source>
</reference>
<feature type="transmembrane region" description="Helical" evidence="1">
    <location>
        <begin position="83"/>
        <end position="103"/>
    </location>
</feature>
<keyword evidence="3" id="KW-1185">Reference proteome</keyword>
<evidence type="ECO:0000313" key="3">
    <source>
        <dbReference type="Proteomes" id="UP000628736"/>
    </source>
</evidence>
<sequence>MRGGPRRSGLLLDLFACFLIPAYTLLFAGSRAWFSTNFSVIAVTGPDHYRGFLYWGVLAGGYFFLMLMKLASILRSRVAQTAAILLTLAACLSLCYALAIPYLPEQFPRYADLHVILAALACVLLMLALLVALLALYRRQPDRYVPLLRAWFIIVGICGVLFLIPQMVSSALEVFFTISAALLVRKAWLYRR</sequence>
<dbReference type="Proteomes" id="UP000628736">
    <property type="component" value="Unassembled WGS sequence"/>
</dbReference>
<evidence type="ECO:0000313" key="2">
    <source>
        <dbReference type="EMBL" id="MBC5722051.1"/>
    </source>
</evidence>
<gene>
    <name evidence="2" type="ORF">H8S11_04370</name>
</gene>
<dbReference type="EMBL" id="JACOPO010000002">
    <property type="protein sequence ID" value="MBC5722051.1"/>
    <property type="molecule type" value="Genomic_DNA"/>
</dbReference>
<organism evidence="2 3">
    <name type="scientific">Flintibacter hominis</name>
    <dbReference type="NCBI Taxonomy" id="2763048"/>
    <lineage>
        <taxon>Bacteria</taxon>
        <taxon>Bacillati</taxon>
        <taxon>Bacillota</taxon>
        <taxon>Clostridia</taxon>
        <taxon>Eubacteriales</taxon>
        <taxon>Flintibacter</taxon>
    </lineage>
</organism>
<dbReference type="AlphaFoldDB" id="A0A8J6J7E0"/>
<proteinExistence type="predicted"/>
<keyword evidence="1" id="KW-0472">Membrane</keyword>
<dbReference type="RefSeq" id="WP_147572745.1">
    <property type="nucleotide sequence ID" value="NZ_JACOPO010000002.1"/>
</dbReference>
<keyword evidence="1" id="KW-0812">Transmembrane</keyword>
<feature type="transmembrane region" description="Helical" evidence="1">
    <location>
        <begin position="12"/>
        <end position="32"/>
    </location>
</feature>
<name>A0A8J6J7E0_9FIRM</name>
<keyword evidence="1" id="KW-1133">Transmembrane helix</keyword>
<evidence type="ECO:0000256" key="1">
    <source>
        <dbReference type="SAM" id="Phobius"/>
    </source>
</evidence>
<evidence type="ECO:0008006" key="4">
    <source>
        <dbReference type="Google" id="ProtNLM"/>
    </source>
</evidence>
<protein>
    <recommendedName>
        <fullName evidence="4">DUF998 domain-containing protein</fullName>
    </recommendedName>
</protein>
<feature type="transmembrane region" description="Helical" evidence="1">
    <location>
        <begin position="52"/>
        <end position="71"/>
    </location>
</feature>
<comment type="caution">
    <text evidence="2">The sequence shown here is derived from an EMBL/GenBank/DDBJ whole genome shotgun (WGS) entry which is preliminary data.</text>
</comment>
<feature type="transmembrane region" description="Helical" evidence="1">
    <location>
        <begin position="144"/>
        <end position="164"/>
    </location>
</feature>